<dbReference type="InterPro" id="IPR050763">
    <property type="entry name" value="ABC_transporter_ATP-binding"/>
</dbReference>
<dbReference type="SMART" id="SM00382">
    <property type="entry name" value="AAA"/>
    <property type="match status" value="1"/>
</dbReference>
<organism evidence="5 6">
    <name type="scientific">Caldibacillus debilis</name>
    <dbReference type="NCBI Taxonomy" id="301148"/>
    <lineage>
        <taxon>Bacteria</taxon>
        <taxon>Bacillati</taxon>
        <taxon>Bacillota</taxon>
        <taxon>Bacilli</taxon>
        <taxon>Bacillales</taxon>
        <taxon>Bacillaceae</taxon>
        <taxon>Caldibacillus</taxon>
    </lineage>
</organism>
<protein>
    <recommendedName>
        <fullName evidence="4">ABC transporter domain-containing protein</fullName>
    </recommendedName>
</protein>
<evidence type="ECO:0000256" key="1">
    <source>
        <dbReference type="ARBA" id="ARBA00022448"/>
    </source>
</evidence>
<dbReference type="OrthoDB" id="9804819at2"/>
<dbReference type="PANTHER" id="PTHR42711">
    <property type="entry name" value="ABC TRANSPORTER ATP-BINDING PROTEIN"/>
    <property type="match status" value="1"/>
</dbReference>
<evidence type="ECO:0000259" key="4">
    <source>
        <dbReference type="PROSITE" id="PS50893"/>
    </source>
</evidence>
<keyword evidence="1" id="KW-0813">Transport</keyword>
<reference evidence="5 6" key="1">
    <citation type="submission" date="2016-01" db="EMBL/GenBank/DDBJ databases">
        <title>Draft Genome Sequences of Seven Thermophilic Sporeformers Isolated from Foods.</title>
        <authorList>
            <person name="Berendsen E.M."/>
            <person name="Wells-Bennik M.H."/>
            <person name="Krawcyk A.O."/>
            <person name="De Jong A."/>
            <person name="Holsappel S."/>
            <person name="Eijlander R.T."/>
            <person name="Kuipers O.P."/>
        </authorList>
    </citation>
    <scope>NUCLEOTIDE SEQUENCE [LARGE SCALE GENOMIC DNA]</scope>
    <source>
        <strain evidence="5 6">B4135</strain>
    </source>
</reference>
<dbReference type="Gene3D" id="3.40.50.300">
    <property type="entry name" value="P-loop containing nucleotide triphosphate hydrolases"/>
    <property type="match status" value="1"/>
</dbReference>
<dbReference type="GO" id="GO:0016887">
    <property type="term" value="F:ATP hydrolysis activity"/>
    <property type="evidence" value="ECO:0007669"/>
    <property type="project" value="InterPro"/>
</dbReference>
<dbReference type="Pfam" id="PF00005">
    <property type="entry name" value="ABC_tran"/>
    <property type="match status" value="1"/>
</dbReference>
<keyword evidence="3" id="KW-0067">ATP-binding</keyword>
<dbReference type="PROSITE" id="PS00211">
    <property type="entry name" value="ABC_TRANSPORTER_1"/>
    <property type="match status" value="1"/>
</dbReference>
<proteinExistence type="predicted"/>
<gene>
    <name evidence="5" type="ORF">B4135_0186</name>
</gene>
<comment type="caution">
    <text evidence="5">The sequence shown here is derived from an EMBL/GenBank/DDBJ whole genome shotgun (WGS) entry which is preliminary data.</text>
</comment>
<dbReference type="InterPro" id="IPR003593">
    <property type="entry name" value="AAA+_ATPase"/>
</dbReference>
<dbReference type="InterPro" id="IPR003439">
    <property type="entry name" value="ABC_transporter-like_ATP-bd"/>
</dbReference>
<name>A0A150M9R8_9BACI</name>
<keyword evidence="2" id="KW-0547">Nucleotide-binding</keyword>
<dbReference type="InterPro" id="IPR027417">
    <property type="entry name" value="P-loop_NTPase"/>
</dbReference>
<dbReference type="STRING" id="301148.B4135_0186"/>
<dbReference type="AlphaFoldDB" id="A0A150M9R8"/>
<dbReference type="PROSITE" id="PS50893">
    <property type="entry name" value="ABC_TRANSPORTER_2"/>
    <property type="match status" value="1"/>
</dbReference>
<dbReference type="EMBL" id="LQYT01000025">
    <property type="protein sequence ID" value="KYD20939.1"/>
    <property type="molecule type" value="Genomic_DNA"/>
</dbReference>
<sequence length="327" mass="37375">MISFKNVSFSYKSFKKQVGIRGTLKDLFKREHVNHTALENITFEAEKGEILALVGPNGAGKTTLIKLLVGLIEPSTGNIDVLGFNPYKKSNKYLSQIGLVMGQKSQLTWELPAIDTLHLIKAIYRIDSKDFTERLNYFLNLLNLKDKVAVPVRKLSLGERMKFELIASVIHYPKLLILDEPTIGLDIESQRAIHKFLLHLNQTEKTTILITSHYMRDIEALAKRIMILINGQIKYDGDIKQLVNTFNKGNTIIVKTKSELPDEILGYKIKRGSEENSWEILLQAGESYYELLSYLTNNFQIEGFHMKETPFEDIIFNIFTETKESSS</sequence>
<accession>A0A150M9R8</accession>
<evidence type="ECO:0000313" key="6">
    <source>
        <dbReference type="Proteomes" id="UP000075683"/>
    </source>
</evidence>
<evidence type="ECO:0000313" key="5">
    <source>
        <dbReference type="EMBL" id="KYD20939.1"/>
    </source>
</evidence>
<dbReference type="RefSeq" id="WP_061568392.1">
    <property type="nucleotide sequence ID" value="NZ_LQYT01000025.1"/>
</dbReference>
<dbReference type="PANTHER" id="PTHR42711:SF4">
    <property type="entry name" value="ABC TRANSPORTER RELATED"/>
    <property type="match status" value="1"/>
</dbReference>
<evidence type="ECO:0000256" key="3">
    <source>
        <dbReference type="ARBA" id="ARBA00022840"/>
    </source>
</evidence>
<dbReference type="GO" id="GO:0005524">
    <property type="term" value="F:ATP binding"/>
    <property type="evidence" value="ECO:0007669"/>
    <property type="project" value="UniProtKB-KW"/>
</dbReference>
<dbReference type="Proteomes" id="UP000075683">
    <property type="component" value="Unassembled WGS sequence"/>
</dbReference>
<feature type="domain" description="ABC transporter" evidence="4">
    <location>
        <begin position="22"/>
        <end position="255"/>
    </location>
</feature>
<dbReference type="SUPFAM" id="SSF52540">
    <property type="entry name" value="P-loop containing nucleoside triphosphate hydrolases"/>
    <property type="match status" value="1"/>
</dbReference>
<evidence type="ECO:0000256" key="2">
    <source>
        <dbReference type="ARBA" id="ARBA00022741"/>
    </source>
</evidence>
<dbReference type="InterPro" id="IPR017871">
    <property type="entry name" value="ABC_transporter-like_CS"/>
</dbReference>